<evidence type="ECO:0008006" key="4">
    <source>
        <dbReference type="Google" id="ProtNLM"/>
    </source>
</evidence>
<dbReference type="RefSeq" id="WP_160732301.1">
    <property type="nucleotide sequence ID" value="NZ_WTYO01000001.1"/>
</dbReference>
<reference evidence="2 3" key="1">
    <citation type="submission" date="2019-12" db="EMBL/GenBank/DDBJ databases">
        <title>Genomic-based taxomic classification of the family Erythrobacteraceae.</title>
        <authorList>
            <person name="Xu L."/>
        </authorList>
    </citation>
    <scope>NUCLEOTIDE SEQUENCE [LARGE SCALE GENOMIC DNA]</scope>
    <source>
        <strain evidence="2 3">H32</strain>
    </source>
</reference>
<evidence type="ECO:0000256" key="1">
    <source>
        <dbReference type="SAM" id="MobiDB-lite"/>
    </source>
</evidence>
<dbReference type="PROSITE" id="PS51257">
    <property type="entry name" value="PROKAR_LIPOPROTEIN"/>
    <property type="match status" value="1"/>
</dbReference>
<proteinExistence type="predicted"/>
<name>A0ABW9UVQ6_9SPHN</name>
<evidence type="ECO:0000313" key="3">
    <source>
        <dbReference type="Proteomes" id="UP000444401"/>
    </source>
</evidence>
<protein>
    <recommendedName>
        <fullName evidence="4">Lipoprotein</fullName>
    </recommendedName>
</protein>
<feature type="region of interest" description="Disordered" evidence="1">
    <location>
        <begin position="102"/>
        <end position="122"/>
    </location>
</feature>
<keyword evidence="3" id="KW-1185">Reference proteome</keyword>
<accession>A0ABW9UVQ6</accession>
<evidence type="ECO:0000313" key="2">
    <source>
        <dbReference type="EMBL" id="MXO67670.1"/>
    </source>
</evidence>
<gene>
    <name evidence="2" type="ORF">GRI72_02335</name>
</gene>
<sequence>MRNIVLTAAVAALCACSGQGDETPADAPAADTAAAPAAGSGTAALASDDAAGDYEVTWADGTVTTTTINADGTYVDTMDGEETARGSWVVRDDRNCLTPEGGAELCWTDSPPAEDGSWTATAEDGTTVTVARKTADDGV</sequence>
<dbReference type="EMBL" id="WTYO01000001">
    <property type="protein sequence ID" value="MXO67670.1"/>
    <property type="molecule type" value="Genomic_DNA"/>
</dbReference>
<comment type="caution">
    <text evidence="2">The sequence shown here is derived from an EMBL/GenBank/DDBJ whole genome shotgun (WGS) entry which is preliminary data.</text>
</comment>
<organism evidence="2 3">
    <name type="scientific">Pelagerythrobacter marinus</name>
    <dbReference type="NCBI Taxonomy" id="538382"/>
    <lineage>
        <taxon>Bacteria</taxon>
        <taxon>Pseudomonadati</taxon>
        <taxon>Pseudomonadota</taxon>
        <taxon>Alphaproteobacteria</taxon>
        <taxon>Sphingomonadales</taxon>
        <taxon>Erythrobacteraceae</taxon>
        <taxon>Pelagerythrobacter</taxon>
    </lineage>
</organism>
<dbReference type="Proteomes" id="UP000444401">
    <property type="component" value="Unassembled WGS sequence"/>
</dbReference>